<organism evidence="2 3">
    <name type="scientific">Petrolisthes manimaculis</name>
    <dbReference type="NCBI Taxonomy" id="1843537"/>
    <lineage>
        <taxon>Eukaryota</taxon>
        <taxon>Metazoa</taxon>
        <taxon>Ecdysozoa</taxon>
        <taxon>Arthropoda</taxon>
        <taxon>Crustacea</taxon>
        <taxon>Multicrustacea</taxon>
        <taxon>Malacostraca</taxon>
        <taxon>Eumalacostraca</taxon>
        <taxon>Eucarida</taxon>
        <taxon>Decapoda</taxon>
        <taxon>Pleocyemata</taxon>
        <taxon>Anomura</taxon>
        <taxon>Galatheoidea</taxon>
        <taxon>Porcellanidae</taxon>
        <taxon>Petrolisthes</taxon>
    </lineage>
</organism>
<dbReference type="AlphaFoldDB" id="A0AAE1NLD5"/>
<sequence>MRKGLLLRGVKPEVVRINLRPVRKGVSVARSGCDGERNEERSIVRSGYDSERNEEGSVVRSISSGGGDGSDGGNGSELWRCRESHTLQKGQHNVWGKGTHHTAQSPPSLPPPP</sequence>
<feature type="compositionally biased region" description="Basic and acidic residues" evidence="1">
    <location>
        <begin position="33"/>
        <end position="57"/>
    </location>
</feature>
<feature type="compositionally biased region" description="Gly residues" evidence="1">
    <location>
        <begin position="64"/>
        <end position="75"/>
    </location>
</feature>
<comment type="caution">
    <text evidence="2">The sequence shown here is derived from an EMBL/GenBank/DDBJ whole genome shotgun (WGS) entry which is preliminary data.</text>
</comment>
<dbReference type="EMBL" id="JAWZYT010005217">
    <property type="protein sequence ID" value="KAK4291224.1"/>
    <property type="molecule type" value="Genomic_DNA"/>
</dbReference>
<gene>
    <name evidence="2" type="ORF">Pmani_035940</name>
</gene>
<evidence type="ECO:0000256" key="1">
    <source>
        <dbReference type="SAM" id="MobiDB-lite"/>
    </source>
</evidence>
<accession>A0AAE1NLD5</accession>
<proteinExistence type="predicted"/>
<evidence type="ECO:0000313" key="2">
    <source>
        <dbReference type="EMBL" id="KAK4291224.1"/>
    </source>
</evidence>
<name>A0AAE1NLD5_9EUCA</name>
<protein>
    <submittedName>
        <fullName evidence="2">Uncharacterized protein</fullName>
    </submittedName>
</protein>
<feature type="region of interest" description="Disordered" evidence="1">
    <location>
        <begin position="29"/>
        <end position="113"/>
    </location>
</feature>
<reference evidence="2" key="1">
    <citation type="submission" date="2023-11" db="EMBL/GenBank/DDBJ databases">
        <title>Genome assemblies of two species of porcelain crab, Petrolisthes cinctipes and Petrolisthes manimaculis (Anomura: Porcellanidae).</title>
        <authorList>
            <person name="Angst P."/>
        </authorList>
    </citation>
    <scope>NUCLEOTIDE SEQUENCE</scope>
    <source>
        <strain evidence="2">PB745_02</strain>
        <tissue evidence="2">Gill</tissue>
    </source>
</reference>
<dbReference type="Proteomes" id="UP001292094">
    <property type="component" value="Unassembled WGS sequence"/>
</dbReference>
<keyword evidence="3" id="KW-1185">Reference proteome</keyword>
<evidence type="ECO:0000313" key="3">
    <source>
        <dbReference type="Proteomes" id="UP001292094"/>
    </source>
</evidence>